<protein>
    <recommendedName>
        <fullName evidence="2">Pyridoxamine 5'-phosphate oxidase Alr4036 family FMN-binding domain-containing protein</fullName>
    </recommendedName>
</protein>
<evidence type="ECO:0000256" key="1">
    <source>
        <dbReference type="SAM" id="MobiDB-lite"/>
    </source>
</evidence>
<keyword evidence="4" id="KW-1185">Reference proteome</keyword>
<name>A0A9W9FUX1_9EURO</name>
<feature type="region of interest" description="Disordered" evidence="1">
    <location>
        <begin position="227"/>
        <end position="249"/>
    </location>
</feature>
<dbReference type="AlphaFoldDB" id="A0A9W9FUX1"/>
<evidence type="ECO:0000259" key="2">
    <source>
        <dbReference type="Pfam" id="PF12766"/>
    </source>
</evidence>
<sequence length="314" mass="35971">MRYLTNTSHPTSLWAISRRLEATLSHLRFDRALQHRGTKAFLSTTSKMAQPRNAQAPWRDTLASHLKQTPGYEFTIATVAYDSNGQAVPRVRTCGCRGFFPELELHPSGQKDMENQVENGGNPLAYESDMVTFTTDPRMEKLSQLDSSGHAVEAMFWLKDLMVQWRIKGRAFSIGDCFGVEEHEGEKDSQRQIKDYLRIKDGFEGDINTWSWEKAVTKYFANHSPVMRGSFRSPPPGQPRSQLPGDDSLRLGQKVTDLYDPVARANFRVVVIIPDEVEQLDLSNQEDIKREKWTYSESVQDQHSGHWEHTELWP</sequence>
<gene>
    <name evidence="3" type="ORF">N7456_003513</name>
</gene>
<comment type="caution">
    <text evidence="3">The sequence shown here is derived from an EMBL/GenBank/DDBJ whole genome shotgun (WGS) entry which is preliminary data.</text>
</comment>
<dbReference type="Proteomes" id="UP001149165">
    <property type="component" value="Unassembled WGS sequence"/>
</dbReference>
<dbReference type="EMBL" id="JAPQKH010000003">
    <property type="protein sequence ID" value="KAJ5106838.1"/>
    <property type="molecule type" value="Genomic_DNA"/>
</dbReference>
<dbReference type="Pfam" id="PF12766">
    <property type="entry name" value="Pyridox_oxase_2"/>
    <property type="match status" value="1"/>
</dbReference>
<reference evidence="3" key="2">
    <citation type="journal article" date="2023" name="IMA Fungus">
        <title>Comparative genomic study of the Penicillium genus elucidates a diverse pangenome and 15 lateral gene transfer events.</title>
        <authorList>
            <person name="Petersen C."/>
            <person name="Sorensen T."/>
            <person name="Nielsen M.R."/>
            <person name="Sondergaard T.E."/>
            <person name="Sorensen J.L."/>
            <person name="Fitzpatrick D.A."/>
            <person name="Frisvad J.C."/>
            <person name="Nielsen K.L."/>
        </authorList>
    </citation>
    <scope>NUCLEOTIDE SEQUENCE</scope>
    <source>
        <strain evidence="3">IBT 30069</strain>
    </source>
</reference>
<evidence type="ECO:0000313" key="4">
    <source>
        <dbReference type="Proteomes" id="UP001149165"/>
    </source>
</evidence>
<dbReference type="GO" id="GO:0010181">
    <property type="term" value="F:FMN binding"/>
    <property type="evidence" value="ECO:0007669"/>
    <property type="project" value="InterPro"/>
</dbReference>
<dbReference type="InterPro" id="IPR012349">
    <property type="entry name" value="Split_barrel_FMN-bd"/>
</dbReference>
<accession>A0A9W9FUX1</accession>
<feature type="domain" description="Pyridoxamine 5'-phosphate oxidase Alr4036 family FMN-binding" evidence="2">
    <location>
        <begin position="56"/>
        <end position="174"/>
    </location>
</feature>
<dbReference type="SUPFAM" id="SSF50475">
    <property type="entry name" value="FMN-binding split barrel"/>
    <property type="match status" value="1"/>
</dbReference>
<reference evidence="3" key="1">
    <citation type="submission" date="2022-11" db="EMBL/GenBank/DDBJ databases">
        <authorList>
            <person name="Petersen C."/>
        </authorList>
    </citation>
    <scope>NUCLEOTIDE SEQUENCE</scope>
    <source>
        <strain evidence="3">IBT 30069</strain>
    </source>
</reference>
<dbReference type="PANTHER" id="PTHR28243">
    <property type="entry name" value="AGL049CP"/>
    <property type="match status" value="1"/>
</dbReference>
<dbReference type="OrthoDB" id="5394411at2759"/>
<organism evidence="3 4">
    <name type="scientific">Penicillium angulare</name>
    <dbReference type="NCBI Taxonomy" id="116970"/>
    <lineage>
        <taxon>Eukaryota</taxon>
        <taxon>Fungi</taxon>
        <taxon>Dikarya</taxon>
        <taxon>Ascomycota</taxon>
        <taxon>Pezizomycotina</taxon>
        <taxon>Eurotiomycetes</taxon>
        <taxon>Eurotiomycetidae</taxon>
        <taxon>Eurotiales</taxon>
        <taxon>Aspergillaceae</taxon>
        <taxon>Penicillium</taxon>
    </lineage>
</organism>
<dbReference type="PANTHER" id="PTHR28243:SF1">
    <property type="entry name" value="PYRIDOXAMINE 5'-PHOSPHATE OXIDASE ALR4036 FAMILY FMN-BINDING DOMAIN-CONTAINING PROTEIN"/>
    <property type="match status" value="1"/>
</dbReference>
<dbReference type="Gene3D" id="2.30.110.10">
    <property type="entry name" value="Electron Transport, Fmn-binding Protein, Chain A"/>
    <property type="match status" value="1"/>
</dbReference>
<dbReference type="InterPro" id="IPR024624">
    <property type="entry name" value="Pyridox_Oxase_Alr4036_FMN-bd"/>
</dbReference>
<proteinExistence type="predicted"/>
<evidence type="ECO:0000313" key="3">
    <source>
        <dbReference type="EMBL" id="KAJ5106838.1"/>
    </source>
</evidence>